<evidence type="ECO:0000313" key="3">
    <source>
        <dbReference type="Proteomes" id="UP000262073"/>
    </source>
</evidence>
<dbReference type="Gene3D" id="3.40.50.300">
    <property type="entry name" value="P-loop containing nucleotide triphosphate hydrolases"/>
    <property type="match status" value="2"/>
</dbReference>
<keyword evidence="2" id="KW-0547">Nucleotide-binding</keyword>
<dbReference type="SUPFAM" id="SSF52540">
    <property type="entry name" value="P-loop containing nucleoside triphosphate hydrolases"/>
    <property type="match status" value="1"/>
</dbReference>
<evidence type="ECO:0000259" key="1">
    <source>
        <dbReference type="SMART" id="SM00382"/>
    </source>
</evidence>
<keyword evidence="2" id="KW-0067">ATP-binding</keyword>
<dbReference type="EMBL" id="CP031769">
    <property type="protein sequence ID" value="AXR05584.1"/>
    <property type="molecule type" value="Genomic_DNA"/>
</dbReference>
<dbReference type="GO" id="GO:0016887">
    <property type="term" value="F:ATP hydrolysis activity"/>
    <property type="evidence" value="ECO:0007669"/>
    <property type="project" value="InterPro"/>
</dbReference>
<dbReference type="Proteomes" id="UP000262073">
    <property type="component" value="Chromosome"/>
</dbReference>
<feature type="domain" description="AAA+ ATPase" evidence="1">
    <location>
        <begin position="24"/>
        <end position="273"/>
    </location>
</feature>
<dbReference type="InterPro" id="IPR027417">
    <property type="entry name" value="P-loop_NTPase"/>
</dbReference>
<proteinExistence type="predicted"/>
<evidence type="ECO:0000313" key="2">
    <source>
        <dbReference type="EMBL" id="AXR05584.1"/>
    </source>
</evidence>
<organism evidence="2 3">
    <name type="scientific">Salinimonas sediminis</name>
    <dbReference type="NCBI Taxonomy" id="2303538"/>
    <lineage>
        <taxon>Bacteria</taxon>
        <taxon>Pseudomonadati</taxon>
        <taxon>Pseudomonadota</taxon>
        <taxon>Gammaproteobacteria</taxon>
        <taxon>Alteromonadales</taxon>
        <taxon>Alteromonadaceae</taxon>
        <taxon>Alteromonas/Salinimonas group</taxon>
        <taxon>Salinimonas</taxon>
    </lineage>
</organism>
<dbReference type="GO" id="GO:0005524">
    <property type="term" value="F:ATP binding"/>
    <property type="evidence" value="ECO:0007669"/>
    <property type="project" value="UniProtKB-KW"/>
</dbReference>
<reference evidence="2 3" key="1">
    <citation type="submission" date="2018-08" db="EMBL/GenBank/DDBJ databases">
        <title>Salinimonas sediminis sp. nov., a piezophilic bacterium isolated from a deep-sea sediment sample from the New Britain Trench.</title>
        <authorList>
            <person name="Cao J."/>
        </authorList>
    </citation>
    <scope>NUCLEOTIDE SEQUENCE [LARGE SCALE GENOMIC DNA]</scope>
    <source>
        <strain evidence="2 3">N102</strain>
    </source>
</reference>
<dbReference type="InterPro" id="IPR051396">
    <property type="entry name" value="Bact_Antivir_Def_Nuclease"/>
</dbReference>
<gene>
    <name evidence="2" type="ORF">D0Y50_03860</name>
</gene>
<protein>
    <submittedName>
        <fullName evidence="2">ATP-binding protein</fullName>
    </submittedName>
</protein>
<dbReference type="RefSeq" id="WP_117315608.1">
    <property type="nucleotide sequence ID" value="NZ_CP031769.1"/>
</dbReference>
<keyword evidence="3" id="KW-1185">Reference proteome</keyword>
<name>A0A346NJ77_9ALTE</name>
<sequence length="455" mass="53474">MDFEVTIRNVQHIKSLEFKTNLAIHGLTCLAGENGVGKTTLIRAIRNLSTHSTFVETAAPYIFNDESKISYQWGEFNFEFSFNKKLSIVDTKQYINEDVIDSIVVELALPHGERFHHFRRLSDLDEEIRSKIAIGDYSTPDDLIEFLHRVYQTTRFSNLKKVKIKNQEYYFVLRDEDERFYIREDYFSSGEYFVISLFKHIKKGKKLIVIDEIDISLDARAQVHLIESLREFCKDYEVNIVFTTHSLALMKTLLPGEIFYMEANQESGKTEIECRPYEFVKSVMYGFKDYGKYILTEDKRLAHYLHFLISNNESTVFHEYQIIHIAGASQVVDLIDRNESQNFFSSKENVLAVLDGDQQEERYVQGREDVLLLPFPSIEKAIYEKYLEGDEQLPRVDSIEGGNYRKKASNLFWKLTRVHANTQHRSPEWLYNYLEELKSEEVSTFRESIMKFLNI</sequence>
<dbReference type="PANTHER" id="PTHR43581:SF2">
    <property type="entry name" value="EXCINUCLEASE ATPASE SUBUNIT"/>
    <property type="match status" value="1"/>
</dbReference>
<dbReference type="PANTHER" id="PTHR43581">
    <property type="entry name" value="ATP/GTP PHOSPHATASE"/>
    <property type="match status" value="1"/>
</dbReference>
<dbReference type="Pfam" id="PF13304">
    <property type="entry name" value="AAA_21"/>
    <property type="match status" value="1"/>
</dbReference>
<dbReference type="InterPro" id="IPR003593">
    <property type="entry name" value="AAA+_ATPase"/>
</dbReference>
<dbReference type="KEGG" id="salm:D0Y50_03860"/>
<dbReference type="InterPro" id="IPR003959">
    <property type="entry name" value="ATPase_AAA_core"/>
</dbReference>
<dbReference type="SMART" id="SM00382">
    <property type="entry name" value="AAA"/>
    <property type="match status" value="1"/>
</dbReference>
<accession>A0A346NJ77</accession>
<dbReference type="OrthoDB" id="7024727at2"/>
<dbReference type="AlphaFoldDB" id="A0A346NJ77"/>